<dbReference type="GeneID" id="81384205"/>
<proteinExistence type="predicted"/>
<evidence type="ECO:0000313" key="3">
    <source>
        <dbReference type="EMBL" id="KAJ5231532.1"/>
    </source>
</evidence>
<name>A0A9W9TMA1_PENCI</name>
<organism evidence="3 4">
    <name type="scientific">Penicillium citrinum</name>
    <dbReference type="NCBI Taxonomy" id="5077"/>
    <lineage>
        <taxon>Eukaryota</taxon>
        <taxon>Fungi</taxon>
        <taxon>Dikarya</taxon>
        <taxon>Ascomycota</taxon>
        <taxon>Pezizomycotina</taxon>
        <taxon>Eurotiomycetes</taxon>
        <taxon>Eurotiomycetidae</taxon>
        <taxon>Eurotiales</taxon>
        <taxon>Aspergillaceae</taxon>
        <taxon>Penicillium</taxon>
    </lineage>
</organism>
<dbReference type="RefSeq" id="XP_056500276.1">
    <property type="nucleotide sequence ID" value="XM_056645038.1"/>
</dbReference>
<comment type="caution">
    <text evidence="3">The sequence shown here is derived from an EMBL/GenBank/DDBJ whole genome shotgun (WGS) entry which is preliminary data.</text>
</comment>
<keyword evidence="2" id="KW-1133">Transmembrane helix</keyword>
<evidence type="ECO:0000256" key="1">
    <source>
        <dbReference type="SAM" id="MobiDB-lite"/>
    </source>
</evidence>
<evidence type="ECO:0000313" key="4">
    <source>
        <dbReference type="Proteomes" id="UP001147733"/>
    </source>
</evidence>
<gene>
    <name evidence="3" type="ORF">N7469_006120</name>
</gene>
<evidence type="ECO:0000256" key="2">
    <source>
        <dbReference type="SAM" id="Phobius"/>
    </source>
</evidence>
<keyword evidence="2" id="KW-0472">Membrane</keyword>
<keyword evidence="2" id="KW-0812">Transmembrane</keyword>
<feature type="region of interest" description="Disordered" evidence="1">
    <location>
        <begin position="624"/>
        <end position="650"/>
    </location>
</feature>
<dbReference type="EMBL" id="JAPQKT010000005">
    <property type="protein sequence ID" value="KAJ5231532.1"/>
    <property type="molecule type" value="Genomic_DNA"/>
</dbReference>
<feature type="transmembrane region" description="Helical" evidence="2">
    <location>
        <begin position="96"/>
        <end position="123"/>
    </location>
</feature>
<reference evidence="3" key="1">
    <citation type="submission" date="2022-11" db="EMBL/GenBank/DDBJ databases">
        <authorList>
            <person name="Petersen C."/>
        </authorList>
    </citation>
    <scope>NUCLEOTIDE SEQUENCE</scope>
    <source>
        <strain evidence="3">IBT 23319</strain>
    </source>
</reference>
<reference evidence="3" key="2">
    <citation type="journal article" date="2023" name="IMA Fungus">
        <title>Comparative genomic study of the Penicillium genus elucidates a diverse pangenome and 15 lateral gene transfer events.</title>
        <authorList>
            <person name="Petersen C."/>
            <person name="Sorensen T."/>
            <person name="Nielsen M.R."/>
            <person name="Sondergaard T.E."/>
            <person name="Sorensen J.L."/>
            <person name="Fitzpatrick D.A."/>
            <person name="Frisvad J.C."/>
            <person name="Nielsen K.L."/>
        </authorList>
    </citation>
    <scope>NUCLEOTIDE SEQUENCE</scope>
    <source>
        <strain evidence="3">IBT 23319</strain>
    </source>
</reference>
<dbReference type="Proteomes" id="UP001147733">
    <property type="component" value="Unassembled WGS sequence"/>
</dbReference>
<dbReference type="AlphaFoldDB" id="A0A9W9TMA1"/>
<dbReference type="OrthoDB" id="3344043at2759"/>
<accession>A0A9W9TMA1</accession>
<keyword evidence="4" id="KW-1185">Reference proteome</keyword>
<feature type="transmembrane region" description="Helical" evidence="2">
    <location>
        <begin position="522"/>
        <end position="549"/>
    </location>
</feature>
<protein>
    <submittedName>
        <fullName evidence="3">Uncharacterized protein</fullName>
    </submittedName>
</protein>
<sequence length="650" mass="70955">MPQAITVAVKDDLPQSQEKEKTNRHPSKGVTSHWANIATSWSLVTLPITALTVAFLVMVFQYRVTHDDIPFENLRSSSLELKDENNVIYVDLNSSVILFVTSWASSLAPMLTGFIMALASFPIARQLSNTIRNGCTDSLPTPYQFGLTLKFLDGSALAAIWFWMVYLISWGKTRKPQTPILVKVSNIAVLATVLGKGLLQGDSEVPFTQVSPIPNPMGYSFGLIPQCLRGNNSVAAQSEFDNGVARTCSMIFGRSAFLRDPPVTLQVMNNLSPNTSVYTHTASESHGKQFAYFGVPSEELNDNHDFTAHTYGAHTSCSLISQRCNLESVAPTVRYNCSAAFNGHITDANLHQAFFTDDKMSKSVLDYSNGPNKGTGNPFYFALASGEGSGFSSVPGGTSNPEFVQALNGIETFVLGCRSTIYDIEYDHVDGDITRFDARPSNTSVSNIWQSTTSNDWTNWSLSVKQAMTAALVTANTSQEFANQVALSFSKVSMAMGAQGIEKRPALATQNRNTTLVARIPLAPLIALVAVSFLFVLVGLSFTALAIWAARFEDARNIQASLGITGLVADRFEEESLKIGAKSVDEFFAEYIGEADRRVGMETDSKMEIYRYITLKGTDISNSDHRYPGVRSRPVHGGRTESEESSPGEV</sequence>
<feature type="transmembrane region" description="Helical" evidence="2">
    <location>
        <begin position="143"/>
        <end position="168"/>
    </location>
</feature>
<feature type="transmembrane region" description="Helical" evidence="2">
    <location>
        <begin position="41"/>
        <end position="60"/>
    </location>
</feature>